<gene>
    <name evidence="2" type="ORF">HMPREF9237_00517</name>
</gene>
<evidence type="ECO:0000313" key="3">
    <source>
        <dbReference type="Proteomes" id="UP000014393"/>
    </source>
</evidence>
<name>S2WJ55_9ACTO</name>
<comment type="caution">
    <text evidence="2">The sequence shown here is derived from an EMBL/GenBank/DDBJ whole genome shotgun (WGS) entry which is preliminary data.</text>
</comment>
<reference evidence="2 3" key="1">
    <citation type="submission" date="2013-05" db="EMBL/GenBank/DDBJ databases">
        <title>The Genome Sequence of Actinobaculum schaalii FB123-CNA2.</title>
        <authorList>
            <consortium name="The Broad Institute Genomics Platform"/>
            <person name="Earl A."/>
            <person name="Ward D."/>
            <person name="Feldgarden M."/>
            <person name="Gevers D."/>
            <person name="Saerens B."/>
            <person name="Vaneechoutte M."/>
            <person name="Walker B."/>
            <person name="Young S."/>
            <person name="Zeng Q."/>
            <person name="Gargeya S."/>
            <person name="Fitzgerald M."/>
            <person name="Haas B."/>
            <person name="Abouelleil A."/>
            <person name="Allen A.W."/>
            <person name="Alvarado L."/>
            <person name="Arachchi H.M."/>
            <person name="Berlin A.M."/>
            <person name="Chapman S.B."/>
            <person name="Gainer-Dewar J."/>
            <person name="Goldberg J."/>
            <person name="Griggs A."/>
            <person name="Gujja S."/>
            <person name="Hansen M."/>
            <person name="Howarth C."/>
            <person name="Imamovic A."/>
            <person name="Ireland A."/>
            <person name="Larimer J."/>
            <person name="McCowan C."/>
            <person name="Murphy C."/>
            <person name="Pearson M."/>
            <person name="Poon T.W."/>
            <person name="Priest M."/>
            <person name="Roberts A."/>
            <person name="Saif S."/>
            <person name="Shea T."/>
            <person name="Sisk P."/>
            <person name="Sykes S."/>
            <person name="Wortman J."/>
            <person name="Nusbaum C."/>
            <person name="Birren B."/>
        </authorList>
    </citation>
    <scope>NUCLEOTIDE SEQUENCE [LARGE SCALE GENOMIC DNA]</scope>
    <source>
        <strain evidence="2 3">FB123-CNA-2</strain>
    </source>
</reference>
<evidence type="ECO:0000313" key="2">
    <source>
        <dbReference type="EMBL" id="EPD27954.1"/>
    </source>
</evidence>
<proteinExistence type="predicted"/>
<dbReference type="AlphaFoldDB" id="S2WJ55"/>
<organism evidence="2 3">
    <name type="scientific">Actinotignum schaalii FB123-CNA-2</name>
    <dbReference type="NCBI Taxonomy" id="883067"/>
    <lineage>
        <taxon>Bacteria</taxon>
        <taxon>Bacillati</taxon>
        <taxon>Actinomycetota</taxon>
        <taxon>Actinomycetes</taxon>
        <taxon>Actinomycetales</taxon>
        <taxon>Actinomycetaceae</taxon>
        <taxon>Actinotignum</taxon>
    </lineage>
</organism>
<sequence length="114" mass="11009">MLSTARRASAVIASPGAGSAPGEPATSGTLAAEDEGAALLNELAALGAGAELAEPAAGAGVLGAGGGVVVLLQEARAATAQIPAALRKRFFRAIPHATAAQSSRNIHPASSFLA</sequence>
<accession>S2WJ55</accession>
<dbReference type="HOGENOM" id="CLU_2115782_0_0_11"/>
<keyword evidence="3" id="KW-1185">Reference proteome</keyword>
<protein>
    <submittedName>
        <fullName evidence="2">Uncharacterized protein</fullName>
    </submittedName>
</protein>
<dbReference type="EMBL" id="AGWM01000004">
    <property type="protein sequence ID" value="EPD27954.1"/>
    <property type="molecule type" value="Genomic_DNA"/>
</dbReference>
<feature type="region of interest" description="Disordered" evidence="1">
    <location>
        <begin position="1"/>
        <end position="28"/>
    </location>
</feature>
<dbReference type="Proteomes" id="UP000014393">
    <property type="component" value="Unassembled WGS sequence"/>
</dbReference>
<evidence type="ECO:0000256" key="1">
    <source>
        <dbReference type="SAM" id="MobiDB-lite"/>
    </source>
</evidence>